<accession>A0A537JYE0</accession>
<dbReference type="EMBL" id="VBAK01000138">
    <property type="protein sequence ID" value="TMI88541.1"/>
    <property type="molecule type" value="Genomic_DNA"/>
</dbReference>
<evidence type="ECO:0000256" key="2">
    <source>
        <dbReference type="SAM" id="SignalP"/>
    </source>
</evidence>
<feature type="chain" id="PRO_5022205856" description="DUF1795 domain-containing protein" evidence="2">
    <location>
        <begin position="29"/>
        <end position="213"/>
    </location>
</feature>
<evidence type="ECO:0000256" key="1">
    <source>
        <dbReference type="SAM" id="MobiDB-lite"/>
    </source>
</evidence>
<protein>
    <recommendedName>
        <fullName evidence="5">DUF1795 domain-containing protein</fullName>
    </recommendedName>
</protein>
<proteinExistence type="predicted"/>
<gene>
    <name evidence="3" type="ORF">E6H00_12270</name>
</gene>
<evidence type="ECO:0008006" key="5">
    <source>
        <dbReference type="Google" id="ProtNLM"/>
    </source>
</evidence>
<name>A0A537JYE0_9BACT</name>
<dbReference type="AlphaFoldDB" id="A0A537JYE0"/>
<organism evidence="3 4">
    <name type="scientific">Candidatus Segetimicrobium genomatis</name>
    <dbReference type="NCBI Taxonomy" id="2569760"/>
    <lineage>
        <taxon>Bacteria</taxon>
        <taxon>Bacillati</taxon>
        <taxon>Candidatus Sysuimicrobiota</taxon>
        <taxon>Candidatus Sysuimicrobiia</taxon>
        <taxon>Candidatus Sysuimicrobiales</taxon>
        <taxon>Candidatus Segetimicrobiaceae</taxon>
        <taxon>Candidatus Segetimicrobium</taxon>
    </lineage>
</organism>
<reference evidence="3 4" key="1">
    <citation type="journal article" date="2019" name="Nat. Microbiol.">
        <title>Mediterranean grassland soil C-N compound turnover is dependent on rainfall and depth, and is mediated by genomically divergent microorganisms.</title>
        <authorList>
            <person name="Diamond S."/>
            <person name="Andeer P.F."/>
            <person name="Li Z."/>
            <person name="Crits-Christoph A."/>
            <person name="Burstein D."/>
            <person name="Anantharaman K."/>
            <person name="Lane K.R."/>
            <person name="Thomas B.C."/>
            <person name="Pan C."/>
            <person name="Northen T.R."/>
            <person name="Banfield J.F."/>
        </authorList>
    </citation>
    <scope>NUCLEOTIDE SEQUENCE [LARGE SCALE GENOMIC DNA]</scope>
    <source>
        <strain evidence="3">NP_3</strain>
    </source>
</reference>
<evidence type="ECO:0000313" key="4">
    <source>
        <dbReference type="Proteomes" id="UP000318509"/>
    </source>
</evidence>
<dbReference type="Proteomes" id="UP000318509">
    <property type="component" value="Unassembled WGS sequence"/>
</dbReference>
<sequence>MRATRLRQVLGTLCVVLLSAGSIGRASAGAPLRAVEDTKGLFTISVPPDWTVGSSPFSEGFLGGLRKGKLAEYMLSAMAVNGPDDTGRTPFLALAALDLPAPVSPEAFGRRAAPNLPNGFTLTQEGQAKIAGRQAYFMYFTADFGSGSPSFYGVLAFFTVGKTGFAVGGATINDPEHIQKDFTAISQILETFRPSPKLGGPPSRPMKAAVSGD</sequence>
<keyword evidence="2" id="KW-0732">Signal</keyword>
<feature type="signal peptide" evidence="2">
    <location>
        <begin position="1"/>
        <end position="28"/>
    </location>
</feature>
<evidence type="ECO:0000313" key="3">
    <source>
        <dbReference type="EMBL" id="TMI88541.1"/>
    </source>
</evidence>
<comment type="caution">
    <text evidence="3">The sequence shown here is derived from an EMBL/GenBank/DDBJ whole genome shotgun (WGS) entry which is preliminary data.</text>
</comment>
<feature type="region of interest" description="Disordered" evidence="1">
    <location>
        <begin position="193"/>
        <end position="213"/>
    </location>
</feature>